<organism evidence="1">
    <name type="scientific">Rhizophora mucronata</name>
    <name type="common">Asiatic mangrove</name>
    <dbReference type="NCBI Taxonomy" id="61149"/>
    <lineage>
        <taxon>Eukaryota</taxon>
        <taxon>Viridiplantae</taxon>
        <taxon>Streptophyta</taxon>
        <taxon>Embryophyta</taxon>
        <taxon>Tracheophyta</taxon>
        <taxon>Spermatophyta</taxon>
        <taxon>Magnoliopsida</taxon>
        <taxon>eudicotyledons</taxon>
        <taxon>Gunneridae</taxon>
        <taxon>Pentapetalae</taxon>
        <taxon>rosids</taxon>
        <taxon>fabids</taxon>
        <taxon>Malpighiales</taxon>
        <taxon>Rhizophoraceae</taxon>
        <taxon>Rhizophora</taxon>
    </lineage>
</organism>
<dbReference type="AlphaFoldDB" id="A0A2P2QWS3"/>
<name>A0A2P2QWS3_RHIMU</name>
<proteinExistence type="predicted"/>
<protein>
    <submittedName>
        <fullName evidence="1">Uncharacterized protein</fullName>
    </submittedName>
</protein>
<accession>A0A2P2QWS3</accession>
<dbReference type="EMBL" id="GGEC01090972">
    <property type="protein sequence ID" value="MBX71456.1"/>
    <property type="molecule type" value="Transcribed_RNA"/>
</dbReference>
<sequence length="56" mass="6303">MQNTSSNHFLRIYVPTYPCLIPDLSDVAYKKTYGNQSWTVLSFLILCVVGNPPLPS</sequence>
<evidence type="ECO:0000313" key="1">
    <source>
        <dbReference type="EMBL" id="MBX71456.1"/>
    </source>
</evidence>
<reference evidence="1" key="1">
    <citation type="submission" date="2018-02" db="EMBL/GenBank/DDBJ databases">
        <title>Rhizophora mucronata_Transcriptome.</title>
        <authorList>
            <person name="Meera S.P."/>
            <person name="Sreeshan A."/>
            <person name="Augustine A."/>
        </authorList>
    </citation>
    <scope>NUCLEOTIDE SEQUENCE</scope>
    <source>
        <tissue evidence="1">Leaf</tissue>
    </source>
</reference>